<comment type="caution">
    <text evidence="1">The sequence shown here is derived from an EMBL/GenBank/DDBJ whole genome shotgun (WGS) entry which is preliminary data.</text>
</comment>
<proteinExistence type="predicted"/>
<name>A0AAW4PM60_9EURY</name>
<reference evidence="1 2" key="1">
    <citation type="submission" date="2021-06" db="EMBL/GenBank/DDBJ databases">
        <title>Halomicroarcula sp. a new haloarchaeum isolated from saline soil.</title>
        <authorList>
            <person name="Duran-Viseras A."/>
            <person name="Sanchez-Porro C."/>
            <person name="Ventosa A."/>
        </authorList>
    </citation>
    <scope>NUCLEOTIDE SEQUENCE [LARGE SCALE GENOMIC DNA]</scope>
    <source>
        <strain evidence="1 2">F13</strain>
    </source>
</reference>
<keyword evidence="2" id="KW-1185">Reference proteome</keyword>
<sequence>MSIRQQLRERFEPRPTYECGLCGLTFDDERQNCPACGYGVREASR</sequence>
<evidence type="ECO:0000313" key="2">
    <source>
        <dbReference type="Proteomes" id="UP001430377"/>
    </source>
</evidence>
<evidence type="ECO:0000313" key="1">
    <source>
        <dbReference type="EMBL" id="MBX0322225.1"/>
    </source>
</evidence>
<dbReference type="SUPFAM" id="SSF57802">
    <property type="entry name" value="Rubredoxin-like"/>
    <property type="match status" value="1"/>
</dbReference>
<dbReference type="Proteomes" id="UP001430377">
    <property type="component" value="Unassembled WGS sequence"/>
</dbReference>
<accession>A0AAW4PM60</accession>
<evidence type="ECO:0008006" key="3">
    <source>
        <dbReference type="Google" id="ProtNLM"/>
    </source>
</evidence>
<dbReference type="EMBL" id="RKLR01000001">
    <property type="protein sequence ID" value="MBX0322225.1"/>
    <property type="molecule type" value="Genomic_DNA"/>
</dbReference>
<dbReference type="AlphaFoldDB" id="A0AAW4PM60"/>
<dbReference type="RefSeq" id="WP_220617195.1">
    <property type="nucleotide sequence ID" value="NZ_RKLR01000001.1"/>
</dbReference>
<protein>
    <recommendedName>
        <fullName evidence="3">Rubrerythrin-like domain-containing protein</fullName>
    </recommendedName>
</protein>
<organism evidence="1 2">
    <name type="scientific">Haloarcula rubra</name>
    <dbReference type="NCBI Taxonomy" id="2487747"/>
    <lineage>
        <taxon>Archaea</taxon>
        <taxon>Methanobacteriati</taxon>
        <taxon>Methanobacteriota</taxon>
        <taxon>Stenosarchaea group</taxon>
        <taxon>Halobacteria</taxon>
        <taxon>Halobacteriales</taxon>
        <taxon>Haloarculaceae</taxon>
        <taxon>Haloarcula</taxon>
    </lineage>
</organism>
<gene>
    <name evidence="1" type="ORF">EGH21_04165</name>
</gene>